<proteinExistence type="predicted"/>
<sequence>MTEYYDTKQIQGYLRLYNEGIVIETYYNHDTNEAFFYTDPAISSSGSAYNPPTPLRIVQGKEVSDITMMTEYEGDPEEKFLIPVGRTCTRLAQGLRKPPDFANVSLEFHAEIMFRNVQESPDFYYSSHLNFIRDLSSNHLSAIFEPWATSDRNAKKMVFGGTYQEIYDYENGIYFKINKTGHRESCTMNTLDGYKLEMELPGFGKLGMVPVIFVEEKDLMQASYLGIHYERGMPTHAFEIITDGLGGGTSKIKKAALTYYYLGPYFDITLNIHDLTTVMERMNEKMSVLSCYDENEQSFTWFQVGFPVGSELRGFTTSQFGVHLKAAAPSSLHVGTFPLEDCSDICRDRDDCLAFSSCLASNECILSFDRTPPSDAVEKQTMCSVFSKTFTVSFNELEGMSLAMKAKKFAAVPDKEDCARLCLGEKDFDCKSFDYCSLTRDPATVCRLHDTHLREYGDPAKLDAKNAEKCFHYSKKYLYDFSKTKSQRIFGRQAFTVINQVSVEECARQCWEATFECKNFDFCSPPGTRKLGYGDCTLYARSDGPIKTTMSPICSTYTYTGNPDMVQAPSVEQSAALHSNAKAGGLAFFMVLLGIGIGAAALFGYGFYKAHRANRV</sequence>
<accession>A0AAQ4F555</accession>
<evidence type="ECO:0000256" key="1">
    <source>
        <dbReference type="SAM" id="Phobius"/>
    </source>
</evidence>
<dbReference type="Proteomes" id="UP001321473">
    <property type="component" value="Unassembled WGS sequence"/>
</dbReference>
<dbReference type="InterPro" id="IPR003609">
    <property type="entry name" value="Pan_app"/>
</dbReference>
<feature type="domain" description="Apple" evidence="2">
    <location>
        <begin position="383"/>
        <end position="475"/>
    </location>
</feature>
<name>A0AAQ4F555_AMBAM</name>
<dbReference type="Gene3D" id="3.50.4.10">
    <property type="entry name" value="Hepatocyte Growth Factor"/>
    <property type="match status" value="2"/>
</dbReference>
<dbReference type="SUPFAM" id="SSF57414">
    <property type="entry name" value="Hairpin loop containing domain-like"/>
    <property type="match status" value="2"/>
</dbReference>
<dbReference type="EMBL" id="JARKHS020007283">
    <property type="protein sequence ID" value="KAK8781818.1"/>
    <property type="molecule type" value="Genomic_DNA"/>
</dbReference>
<dbReference type="SMART" id="SM00473">
    <property type="entry name" value="PAN_AP"/>
    <property type="match status" value="2"/>
</dbReference>
<protein>
    <recommendedName>
        <fullName evidence="2">Apple domain-containing protein</fullName>
    </recommendedName>
</protein>
<comment type="caution">
    <text evidence="3">The sequence shown here is derived from an EMBL/GenBank/DDBJ whole genome shotgun (WGS) entry which is preliminary data.</text>
</comment>
<dbReference type="AlphaFoldDB" id="A0AAQ4F555"/>
<dbReference type="CDD" id="cd01099">
    <property type="entry name" value="PAN_AP_HGF"/>
    <property type="match status" value="1"/>
</dbReference>
<keyword evidence="1" id="KW-0472">Membrane</keyword>
<keyword evidence="1" id="KW-0812">Transmembrane</keyword>
<gene>
    <name evidence="3" type="ORF">V5799_016832</name>
</gene>
<keyword evidence="1" id="KW-1133">Transmembrane helix</keyword>
<evidence type="ECO:0000313" key="4">
    <source>
        <dbReference type="Proteomes" id="UP001321473"/>
    </source>
</evidence>
<organism evidence="3 4">
    <name type="scientific">Amblyomma americanum</name>
    <name type="common">Lone star tick</name>
    <dbReference type="NCBI Taxonomy" id="6943"/>
    <lineage>
        <taxon>Eukaryota</taxon>
        <taxon>Metazoa</taxon>
        <taxon>Ecdysozoa</taxon>
        <taxon>Arthropoda</taxon>
        <taxon>Chelicerata</taxon>
        <taxon>Arachnida</taxon>
        <taxon>Acari</taxon>
        <taxon>Parasitiformes</taxon>
        <taxon>Ixodida</taxon>
        <taxon>Ixodoidea</taxon>
        <taxon>Ixodidae</taxon>
        <taxon>Amblyomminae</taxon>
        <taxon>Amblyomma</taxon>
    </lineage>
</organism>
<evidence type="ECO:0000259" key="2">
    <source>
        <dbReference type="PROSITE" id="PS50948"/>
    </source>
</evidence>
<keyword evidence="4" id="KW-1185">Reference proteome</keyword>
<dbReference type="Pfam" id="PF00024">
    <property type="entry name" value="PAN_1"/>
    <property type="match status" value="1"/>
</dbReference>
<dbReference type="PROSITE" id="PS50948">
    <property type="entry name" value="PAN"/>
    <property type="match status" value="1"/>
</dbReference>
<feature type="transmembrane region" description="Helical" evidence="1">
    <location>
        <begin position="586"/>
        <end position="608"/>
    </location>
</feature>
<reference evidence="3 4" key="1">
    <citation type="journal article" date="2023" name="Arcadia Sci">
        <title>De novo assembly of a long-read Amblyomma americanum tick genome.</title>
        <authorList>
            <person name="Chou S."/>
            <person name="Poskanzer K.E."/>
            <person name="Rollins M."/>
            <person name="Thuy-Boun P.S."/>
        </authorList>
    </citation>
    <scope>NUCLEOTIDE SEQUENCE [LARGE SCALE GENOMIC DNA]</scope>
    <source>
        <strain evidence="3">F_SG_1</strain>
        <tissue evidence="3">Salivary glands</tissue>
    </source>
</reference>
<evidence type="ECO:0000313" key="3">
    <source>
        <dbReference type="EMBL" id="KAK8781818.1"/>
    </source>
</evidence>